<sequence>MGSSNISSEVKEEAATAVDSECHGVEYISSEVMEEAAAAPESECYIVQEYVEESDKVRCRILQVTVEDLVEAVDVVHSLLHLVSTKVSIFKFDKQQLGLQFDATNHASSVCRLVL</sequence>
<keyword evidence="2" id="KW-1185">Reference proteome</keyword>
<dbReference type="Proteomes" id="UP000479710">
    <property type="component" value="Unassembled WGS sequence"/>
</dbReference>
<comment type="caution">
    <text evidence="1">The sequence shown here is derived from an EMBL/GenBank/DDBJ whole genome shotgun (WGS) entry which is preliminary data.</text>
</comment>
<dbReference type="EMBL" id="SPHZ02000003">
    <property type="protein sequence ID" value="KAF0924767.1"/>
    <property type="molecule type" value="Genomic_DNA"/>
</dbReference>
<name>A0A6G1EJ44_9ORYZ</name>
<dbReference type="AlphaFoldDB" id="A0A6G1EJ44"/>
<protein>
    <submittedName>
        <fullName evidence="1">Uncharacterized protein</fullName>
    </submittedName>
</protein>
<proteinExistence type="predicted"/>
<accession>A0A6G1EJ44</accession>
<evidence type="ECO:0000313" key="1">
    <source>
        <dbReference type="EMBL" id="KAF0924767.1"/>
    </source>
</evidence>
<gene>
    <name evidence="1" type="ORF">E2562_014566</name>
</gene>
<evidence type="ECO:0000313" key="2">
    <source>
        <dbReference type="Proteomes" id="UP000479710"/>
    </source>
</evidence>
<reference evidence="1 2" key="1">
    <citation type="submission" date="2019-11" db="EMBL/GenBank/DDBJ databases">
        <title>Whole genome sequence of Oryza granulata.</title>
        <authorList>
            <person name="Li W."/>
        </authorList>
    </citation>
    <scope>NUCLEOTIDE SEQUENCE [LARGE SCALE GENOMIC DNA]</scope>
    <source>
        <strain evidence="2">cv. Menghai</strain>
        <tissue evidence="1">Leaf</tissue>
    </source>
</reference>
<organism evidence="1 2">
    <name type="scientific">Oryza meyeriana var. granulata</name>
    <dbReference type="NCBI Taxonomy" id="110450"/>
    <lineage>
        <taxon>Eukaryota</taxon>
        <taxon>Viridiplantae</taxon>
        <taxon>Streptophyta</taxon>
        <taxon>Embryophyta</taxon>
        <taxon>Tracheophyta</taxon>
        <taxon>Spermatophyta</taxon>
        <taxon>Magnoliopsida</taxon>
        <taxon>Liliopsida</taxon>
        <taxon>Poales</taxon>
        <taxon>Poaceae</taxon>
        <taxon>BOP clade</taxon>
        <taxon>Oryzoideae</taxon>
        <taxon>Oryzeae</taxon>
        <taxon>Oryzinae</taxon>
        <taxon>Oryza</taxon>
        <taxon>Oryza meyeriana</taxon>
    </lineage>
</organism>